<keyword evidence="13" id="KW-0249">Electron transport</keyword>
<gene>
    <name evidence="15" type="ORF">NP233_g1051</name>
</gene>
<dbReference type="InterPro" id="IPR019575">
    <property type="entry name" value="Nuop51_4Fe4S-bd"/>
</dbReference>
<keyword evidence="13" id="KW-0472">Membrane</keyword>
<accession>A0AAD5W3J9</accession>
<dbReference type="FunFam" id="3.40.50.11540:FF:000001">
    <property type="entry name" value="NADH dehydrogenase [ubiquinone] flavoprotein 1, mitochondrial"/>
    <property type="match status" value="1"/>
</dbReference>
<evidence type="ECO:0000256" key="4">
    <source>
        <dbReference type="ARBA" id="ARBA00022485"/>
    </source>
</evidence>
<keyword evidence="16" id="KW-1185">Reference proteome</keyword>
<keyword evidence="13" id="KW-0809">Transit peptide</keyword>
<keyword evidence="13" id="KW-0813">Transport</keyword>
<dbReference type="InterPro" id="IPR011538">
    <property type="entry name" value="Nuo51_FMN-bd"/>
</dbReference>
<dbReference type="InterPro" id="IPR001949">
    <property type="entry name" value="NADH-UbQ_OxRdtase_51kDa_CS"/>
</dbReference>
<dbReference type="InterPro" id="IPR011537">
    <property type="entry name" value="NADH-UbQ_OxRdtase_suF"/>
</dbReference>
<keyword evidence="9 13" id="KW-0408">Iron</keyword>
<dbReference type="FunFam" id="3.10.20.600:FF:000001">
    <property type="entry name" value="NADH dehydrogenase [ubiquinone] flavoprotein 1, mitochondrial"/>
    <property type="match status" value="1"/>
</dbReference>
<evidence type="ECO:0000256" key="13">
    <source>
        <dbReference type="RuleBase" id="RU364066"/>
    </source>
</evidence>
<keyword evidence="11 13" id="KW-0520">NAD</keyword>
<evidence type="ECO:0000256" key="2">
    <source>
        <dbReference type="ARBA" id="ARBA00001966"/>
    </source>
</evidence>
<dbReference type="SMART" id="SM00928">
    <property type="entry name" value="NADH_4Fe-4S"/>
    <property type="match status" value="1"/>
</dbReference>
<keyword evidence="13" id="KW-0999">Mitochondrion inner membrane</keyword>
<protein>
    <recommendedName>
        <fullName evidence="13">NADH dehydrogenase [ubiquinone] flavoprotein 1, mitochondrial</fullName>
        <ecNumber evidence="13">7.1.1.2</ecNumber>
    </recommendedName>
</protein>
<feature type="domain" description="NADH-ubiquinone oxidoreductase 51kDa subunit iron-sulphur binding" evidence="14">
    <location>
        <begin position="373"/>
        <end position="418"/>
    </location>
</feature>
<comment type="cofactor">
    <cofactor evidence="2 13">
        <name>[4Fe-4S] cluster</name>
        <dbReference type="ChEBI" id="CHEBI:49883"/>
    </cofactor>
</comment>
<dbReference type="Gene3D" id="3.40.50.11540">
    <property type="entry name" value="NADH-ubiquinone oxidoreductase 51kDa subunit"/>
    <property type="match status" value="1"/>
</dbReference>
<evidence type="ECO:0000256" key="6">
    <source>
        <dbReference type="ARBA" id="ARBA00022643"/>
    </source>
</evidence>
<dbReference type="Pfam" id="PF10589">
    <property type="entry name" value="NADH_4Fe-4S"/>
    <property type="match status" value="1"/>
</dbReference>
<keyword evidence="6 13" id="KW-0288">FMN</keyword>
<evidence type="ECO:0000256" key="10">
    <source>
        <dbReference type="ARBA" id="ARBA00023014"/>
    </source>
</evidence>
<dbReference type="Gene3D" id="1.20.1440.230">
    <property type="entry name" value="NADH-ubiquinone oxidoreductase 51kDa subunit, iron-sulphur binding domain"/>
    <property type="match status" value="1"/>
</dbReference>
<keyword evidence="5 13" id="KW-0285">Flavoprotein</keyword>
<evidence type="ECO:0000256" key="9">
    <source>
        <dbReference type="ARBA" id="ARBA00023004"/>
    </source>
</evidence>
<dbReference type="GO" id="GO:0051287">
    <property type="term" value="F:NAD binding"/>
    <property type="evidence" value="ECO:0007669"/>
    <property type="project" value="UniProtKB-UniRule"/>
</dbReference>
<dbReference type="PANTHER" id="PTHR11780:SF10">
    <property type="entry name" value="NADH DEHYDROGENASE [UBIQUINONE] FLAVOPROTEIN 1, MITOCHONDRIAL"/>
    <property type="match status" value="1"/>
</dbReference>
<evidence type="ECO:0000256" key="5">
    <source>
        <dbReference type="ARBA" id="ARBA00022630"/>
    </source>
</evidence>
<dbReference type="SUPFAM" id="SSF142984">
    <property type="entry name" value="Nqo1 middle domain-like"/>
    <property type="match status" value="1"/>
</dbReference>
<dbReference type="EMBL" id="JANIEX010000035">
    <property type="protein sequence ID" value="KAJ3575495.1"/>
    <property type="molecule type" value="Genomic_DNA"/>
</dbReference>
<keyword evidence="13" id="KW-0679">Respiratory chain</keyword>
<dbReference type="GO" id="GO:0005743">
    <property type="term" value="C:mitochondrial inner membrane"/>
    <property type="evidence" value="ECO:0007669"/>
    <property type="project" value="UniProtKB-SubCell"/>
</dbReference>
<dbReference type="InterPro" id="IPR050837">
    <property type="entry name" value="ComplexI_51kDa_subunit"/>
</dbReference>
<dbReference type="PANTHER" id="PTHR11780">
    <property type="entry name" value="NADH-UBIQUINONE OXIDOREDUCTASE FLAVOPROTEIN 1 NDUFV1"/>
    <property type="match status" value="1"/>
</dbReference>
<name>A0AAD5W3J9_9AGAR</name>
<dbReference type="FunFam" id="1.20.1440.230:FF:000001">
    <property type="entry name" value="Mitochondrial NADH dehydrogenase flavoprotein 1"/>
    <property type="match status" value="1"/>
</dbReference>
<dbReference type="Proteomes" id="UP001213000">
    <property type="component" value="Unassembled WGS sequence"/>
</dbReference>
<comment type="cofactor">
    <cofactor evidence="1 13">
        <name>FMN</name>
        <dbReference type="ChEBI" id="CHEBI:58210"/>
    </cofactor>
</comment>
<comment type="catalytic activity">
    <reaction evidence="13">
        <text>a ubiquinone + NADH + 5 H(+)(in) = a ubiquinol + NAD(+) + 4 H(+)(out)</text>
        <dbReference type="Rhea" id="RHEA:29091"/>
        <dbReference type="Rhea" id="RHEA-COMP:9565"/>
        <dbReference type="Rhea" id="RHEA-COMP:9566"/>
        <dbReference type="ChEBI" id="CHEBI:15378"/>
        <dbReference type="ChEBI" id="CHEBI:16389"/>
        <dbReference type="ChEBI" id="CHEBI:17976"/>
        <dbReference type="ChEBI" id="CHEBI:57540"/>
        <dbReference type="ChEBI" id="CHEBI:57945"/>
        <dbReference type="EC" id="7.1.1.2"/>
    </reaction>
</comment>
<organism evidence="15 16">
    <name type="scientific">Leucocoprinus birnbaumii</name>
    <dbReference type="NCBI Taxonomy" id="56174"/>
    <lineage>
        <taxon>Eukaryota</taxon>
        <taxon>Fungi</taxon>
        <taxon>Dikarya</taxon>
        <taxon>Basidiomycota</taxon>
        <taxon>Agaricomycotina</taxon>
        <taxon>Agaricomycetes</taxon>
        <taxon>Agaricomycetidae</taxon>
        <taxon>Agaricales</taxon>
        <taxon>Agaricineae</taxon>
        <taxon>Agaricaceae</taxon>
        <taxon>Leucocoprinus</taxon>
    </lineage>
</organism>
<dbReference type="EC" id="7.1.1.2" evidence="13"/>
<comment type="subcellular location">
    <subcellularLocation>
        <location evidence="13">Mitochondrion inner membrane</location>
        <topology evidence="13">Peripheral membrane protein</topology>
        <orientation evidence="13">Matrix side</orientation>
    </subcellularLocation>
</comment>
<comment type="caution">
    <text evidence="15">The sequence shown here is derived from an EMBL/GenBank/DDBJ whole genome shotgun (WGS) entry which is preliminary data.</text>
</comment>
<comment type="subunit">
    <text evidence="12">Complex I is composed of about 40 different subunits. This is a component of the flavoprotein-sulfur (FP) fragment of the enzyme.</text>
</comment>
<dbReference type="GO" id="GO:0051539">
    <property type="term" value="F:4 iron, 4 sulfur cluster binding"/>
    <property type="evidence" value="ECO:0007669"/>
    <property type="project" value="UniProtKB-UniRule"/>
</dbReference>
<keyword evidence="8" id="KW-1278">Translocase</keyword>
<dbReference type="PROSITE" id="PS00644">
    <property type="entry name" value="COMPLEX1_51K_1"/>
    <property type="match status" value="1"/>
</dbReference>
<dbReference type="AlphaFoldDB" id="A0AAD5W3J9"/>
<dbReference type="GO" id="GO:0010181">
    <property type="term" value="F:FMN binding"/>
    <property type="evidence" value="ECO:0007669"/>
    <property type="project" value="InterPro"/>
</dbReference>
<keyword evidence="10 13" id="KW-0411">Iron-sulfur</keyword>
<evidence type="ECO:0000256" key="1">
    <source>
        <dbReference type="ARBA" id="ARBA00001917"/>
    </source>
</evidence>
<dbReference type="NCBIfam" id="TIGR01959">
    <property type="entry name" value="nuoF_fam"/>
    <property type="match status" value="1"/>
</dbReference>
<evidence type="ECO:0000256" key="8">
    <source>
        <dbReference type="ARBA" id="ARBA00022967"/>
    </source>
</evidence>
<keyword evidence="7 13" id="KW-0479">Metal-binding</keyword>
<keyword evidence="13" id="KW-0496">Mitochondrion</keyword>
<proteinExistence type="inferred from homology"/>
<evidence type="ECO:0000256" key="7">
    <source>
        <dbReference type="ARBA" id="ARBA00022723"/>
    </source>
</evidence>
<dbReference type="Gene3D" id="3.10.20.600">
    <property type="match status" value="1"/>
</dbReference>
<sequence length="499" mass="54668">MFRSSSTTTQAVLKASASTSRVARPFRAKLRSQRSFATVADPPVRRYGGLKDQDRIFTNVYMKHDHGIKGAMSRGDWHKTKEILLKGDSWIIQTIKDSGLRGRGGAGFPSGLKWSFMNKPNWQQDPRPRYLVINADEGEPGTCKDREILRGDPHKLVEGCLVAGRAMNANAAYIYIRGEFYQEASHVQQAINEAYAAGFIGKNACGSGYDFDVYVHRGAGAYICGEETALIESLEGKQGKPRLKPPFPADVGLFGCPTTVANVETVAVAPTICRRGSSWFAGFGRERNQGTKLYCISGHVNNPCVIEEEMSIPLKDLIEKHCGGVIGGWDNLLGIVPGGSSVPVLPIKKCEEVLMDFDSLRDAQSGLGTGAVIVMNKSTDIFYKHESCGQCTPCREGTTWMAKMMDRFVEGRANQREIDMLLELTKQVEGRTICALGDAAAWPIQGLMRHFRPEVERRISEFQAANGHVGFGGHLASAMDETLAVPDNLGLRAPPQPRA</sequence>
<dbReference type="PROSITE" id="PS00645">
    <property type="entry name" value="COMPLEX1_51K_2"/>
    <property type="match status" value="1"/>
</dbReference>
<dbReference type="Pfam" id="PF01512">
    <property type="entry name" value="Complex1_51K"/>
    <property type="match status" value="1"/>
</dbReference>
<dbReference type="GO" id="GO:0008137">
    <property type="term" value="F:NADH dehydrogenase (ubiquinone) activity"/>
    <property type="evidence" value="ECO:0007669"/>
    <property type="project" value="UniProtKB-EC"/>
</dbReference>
<dbReference type="InterPro" id="IPR054765">
    <property type="entry name" value="SLBB_dom"/>
</dbReference>
<keyword evidence="4 13" id="KW-0004">4Fe-4S</keyword>
<evidence type="ECO:0000313" key="15">
    <source>
        <dbReference type="EMBL" id="KAJ3575495.1"/>
    </source>
</evidence>
<dbReference type="InterPro" id="IPR037207">
    <property type="entry name" value="Nuop51_4Fe4S-bd_sf"/>
</dbReference>
<evidence type="ECO:0000256" key="3">
    <source>
        <dbReference type="ARBA" id="ARBA00007523"/>
    </source>
</evidence>
<comment type="similarity">
    <text evidence="3 13">Belongs to the complex I 51 kDa subunit family.</text>
</comment>
<dbReference type="GO" id="GO:0046872">
    <property type="term" value="F:metal ion binding"/>
    <property type="evidence" value="ECO:0007669"/>
    <property type="project" value="UniProtKB-KW"/>
</dbReference>
<dbReference type="InterPro" id="IPR037225">
    <property type="entry name" value="Nuo51_FMN-bd_sf"/>
</dbReference>
<evidence type="ECO:0000256" key="11">
    <source>
        <dbReference type="ARBA" id="ARBA00023027"/>
    </source>
</evidence>
<dbReference type="Pfam" id="PF22461">
    <property type="entry name" value="SLBB_2"/>
    <property type="match status" value="1"/>
</dbReference>
<evidence type="ECO:0000256" key="12">
    <source>
        <dbReference type="ARBA" id="ARBA00063883"/>
    </source>
</evidence>
<dbReference type="SUPFAM" id="SSF140490">
    <property type="entry name" value="Nqo1C-terminal domain-like"/>
    <property type="match status" value="1"/>
</dbReference>
<evidence type="ECO:0000259" key="14">
    <source>
        <dbReference type="SMART" id="SM00928"/>
    </source>
</evidence>
<evidence type="ECO:0000313" key="16">
    <source>
        <dbReference type="Proteomes" id="UP001213000"/>
    </source>
</evidence>
<reference evidence="15" key="1">
    <citation type="submission" date="2022-07" db="EMBL/GenBank/DDBJ databases">
        <title>Genome Sequence of Leucocoprinus birnbaumii.</title>
        <authorList>
            <person name="Buettner E."/>
        </authorList>
    </citation>
    <scope>NUCLEOTIDE SEQUENCE</scope>
    <source>
        <strain evidence="15">VT141</strain>
    </source>
</reference>
<dbReference type="NCBIfam" id="NF010120">
    <property type="entry name" value="PRK13596.1"/>
    <property type="match status" value="1"/>
</dbReference>
<dbReference type="SUPFAM" id="SSF142019">
    <property type="entry name" value="Nqo1 FMN-binding domain-like"/>
    <property type="match status" value="1"/>
</dbReference>
<comment type="function">
    <text evidence="13">Core subunit of the mitochondrial membrane respiratory chain NADH dehydrogenase (Complex I) which catalyzes electron transfer from NADH through the respiratory chain, using ubiquinone as an electron acceptor. Essential for the catalytic activity and assembly of complex I.</text>
</comment>